<dbReference type="PANTHER" id="PTHR15503">
    <property type="entry name" value="LDOC1 RELATED"/>
    <property type="match status" value="1"/>
</dbReference>
<evidence type="ECO:0000256" key="1">
    <source>
        <dbReference type="ARBA" id="ARBA00022664"/>
    </source>
</evidence>
<evidence type="ECO:0000256" key="3">
    <source>
        <dbReference type="SAM" id="MobiDB-lite"/>
    </source>
</evidence>
<evidence type="ECO:0000313" key="6">
    <source>
        <dbReference type="Proteomes" id="UP000184267"/>
    </source>
</evidence>
<dbReference type="GO" id="GO:0003676">
    <property type="term" value="F:nucleic acid binding"/>
    <property type="evidence" value="ECO:0007669"/>
    <property type="project" value="InterPro"/>
</dbReference>
<proteinExistence type="predicted"/>
<evidence type="ECO:0000256" key="2">
    <source>
        <dbReference type="PROSITE-ProRule" id="PRU00047"/>
    </source>
</evidence>
<dbReference type="EMBL" id="MNAD01000662">
    <property type="protein sequence ID" value="OJT11279.1"/>
    <property type="molecule type" value="Genomic_DNA"/>
</dbReference>
<sequence length="391" mass="43681">MSFHGRVRAPSDDNDLEEDLSQYEPAMETDNSAAAQPPRDAAQPNPAADAGDQPGPAVSNEELSQAFLTLLASVRDLQHDSAATRNAFAATLSRLETLSAPRDSSASSAPSGSIKFRDPRIFKGKQSELETFMEEIDIAMRLQTRLREGADEVRIDYFMMYLGEQGPRKWFSALLKKNPHLRDDWVSARKAFVARYEDPDLETNYVAKLEALTQTGSFMDYANKFEEYLPFSSWGDEYAKTRFYQGLEEELAKRLAGTKRPDTVAEWIPLVHDIDKDLRVMSKARERRAKTHSKHNTGSNKNSGQSSSKPPAQNVPYVPPPAAANNDVVPMEIDAIKHGKVTPEERERRKREGLCFYCGKGAHRMTDCPNMSAERKAELKARLAAKAPGKA</sequence>
<name>A0A1M2VUI9_TRAPU</name>
<dbReference type="OrthoDB" id="3565041at2759"/>
<reference evidence="5 6" key="1">
    <citation type="submission" date="2016-10" db="EMBL/GenBank/DDBJ databases">
        <title>Genome sequence of the basidiomycete white-rot fungus Trametes pubescens.</title>
        <authorList>
            <person name="Makela M.R."/>
            <person name="Granchi Z."/>
            <person name="Peng M."/>
            <person name="De Vries R.P."/>
            <person name="Grigoriev I."/>
            <person name="Riley R."/>
            <person name="Hilden K."/>
        </authorList>
    </citation>
    <scope>NUCLEOTIDE SEQUENCE [LARGE SCALE GENOMIC DNA]</scope>
    <source>
        <strain evidence="5 6">FBCC735</strain>
    </source>
</reference>
<dbReference type="SUPFAM" id="SSF57756">
    <property type="entry name" value="Retrovirus zinc finger-like domains"/>
    <property type="match status" value="1"/>
</dbReference>
<feature type="compositionally biased region" description="Acidic residues" evidence="3">
    <location>
        <begin position="12"/>
        <end position="21"/>
    </location>
</feature>
<dbReference type="InterPro" id="IPR005162">
    <property type="entry name" value="Retrotrans_gag_dom"/>
</dbReference>
<keyword evidence="1" id="KW-0507">mRNA processing</keyword>
<dbReference type="PANTHER" id="PTHR15503:SF22">
    <property type="entry name" value="TRANSPOSON TY3-I GAG POLYPROTEIN"/>
    <property type="match status" value="1"/>
</dbReference>
<keyword evidence="2" id="KW-0862">Zinc</keyword>
<dbReference type="Pfam" id="PF03732">
    <property type="entry name" value="Retrotrans_gag"/>
    <property type="match status" value="1"/>
</dbReference>
<feature type="compositionally biased region" description="Low complexity" evidence="3">
    <location>
        <begin position="33"/>
        <end position="57"/>
    </location>
</feature>
<feature type="compositionally biased region" description="Basic residues" evidence="3">
    <location>
        <begin position="285"/>
        <end position="295"/>
    </location>
</feature>
<feature type="domain" description="CCHC-type" evidence="4">
    <location>
        <begin position="355"/>
        <end position="370"/>
    </location>
</feature>
<dbReference type="Proteomes" id="UP000184267">
    <property type="component" value="Unassembled WGS sequence"/>
</dbReference>
<dbReference type="GO" id="GO:0008270">
    <property type="term" value="F:zinc ion binding"/>
    <property type="evidence" value="ECO:0007669"/>
    <property type="project" value="UniProtKB-KW"/>
</dbReference>
<dbReference type="OMA" id="RAKTHSK"/>
<organism evidence="5 6">
    <name type="scientific">Trametes pubescens</name>
    <name type="common">White-rot fungus</name>
    <dbReference type="NCBI Taxonomy" id="154538"/>
    <lineage>
        <taxon>Eukaryota</taxon>
        <taxon>Fungi</taxon>
        <taxon>Dikarya</taxon>
        <taxon>Basidiomycota</taxon>
        <taxon>Agaricomycotina</taxon>
        <taxon>Agaricomycetes</taxon>
        <taxon>Polyporales</taxon>
        <taxon>Polyporaceae</taxon>
        <taxon>Trametes</taxon>
    </lineage>
</organism>
<feature type="region of interest" description="Disordered" evidence="3">
    <location>
        <begin position="1"/>
        <end position="58"/>
    </location>
</feature>
<dbReference type="AlphaFoldDB" id="A0A1M2VUI9"/>
<gene>
    <name evidence="5" type="ORF">TRAPUB_12203</name>
</gene>
<dbReference type="PROSITE" id="PS50158">
    <property type="entry name" value="ZF_CCHC"/>
    <property type="match status" value="1"/>
</dbReference>
<dbReference type="GO" id="GO:0006397">
    <property type="term" value="P:mRNA processing"/>
    <property type="evidence" value="ECO:0007669"/>
    <property type="project" value="UniProtKB-KW"/>
</dbReference>
<dbReference type="InterPro" id="IPR036875">
    <property type="entry name" value="Znf_CCHC_sf"/>
</dbReference>
<keyword evidence="6" id="KW-1185">Reference proteome</keyword>
<feature type="region of interest" description="Disordered" evidence="3">
    <location>
        <begin position="284"/>
        <end position="325"/>
    </location>
</feature>
<protein>
    <submittedName>
        <fullName evidence="5">Retrotransposon-derived protein PEG10</fullName>
    </submittedName>
</protein>
<evidence type="ECO:0000313" key="5">
    <source>
        <dbReference type="EMBL" id="OJT11279.1"/>
    </source>
</evidence>
<comment type="caution">
    <text evidence="5">The sequence shown here is derived from an EMBL/GenBank/DDBJ whole genome shotgun (WGS) entry which is preliminary data.</text>
</comment>
<dbReference type="STRING" id="154538.A0A1M2VUI9"/>
<feature type="compositionally biased region" description="Low complexity" evidence="3">
    <location>
        <begin position="298"/>
        <end position="316"/>
    </location>
</feature>
<dbReference type="SMART" id="SM00343">
    <property type="entry name" value="ZnF_C2HC"/>
    <property type="match status" value="1"/>
</dbReference>
<accession>A0A1M2VUI9</accession>
<evidence type="ECO:0000259" key="4">
    <source>
        <dbReference type="PROSITE" id="PS50158"/>
    </source>
</evidence>
<keyword evidence="2" id="KW-0863">Zinc-finger</keyword>
<dbReference type="InterPro" id="IPR001878">
    <property type="entry name" value="Znf_CCHC"/>
</dbReference>
<dbReference type="InterPro" id="IPR032567">
    <property type="entry name" value="RTL1-rel"/>
</dbReference>
<keyword evidence="2" id="KW-0479">Metal-binding</keyword>